<dbReference type="GO" id="GO:0004467">
    <property type="term" value="F:long-chain fatty acid-CoA ligase activity"/>
    <property type="evidence" value="ECO:0007669"/>
    <property type="project" value="UniProtKB-EC"/>
</dbReference>
<dbReference type="InterPro" id="IPR045851">
    <property type="entry name" value="AMP-bd_C_sf"/>
</dbReference>
<dbReference type="FunFam" id="3.40.50.12780:FF:000003">
    <property type="entry name" value="Long-chain-fatty-acid--CoA ligase FadD"/>
    <property type="match status" value="1"/>
</dbReference>
<dbReference type="Pfam" id="PF13193">
    <property type="entry name" value="AMP-binding_C"/>
    <property type="match status" value="1"/>
</dbReference>
<dbReference type="Gene3D" id="2.30.38.10">
    <property type="entry name" value="Luciferase, Domain 3"/>
    <property type="match status" value="1"/>
</dbReference>
<dbReference type="Gene3D" id="3.30.300.30">
    <property type="match status" value="1"/>
</dbReference>
<evidence type="ECO:0000256" key="1">
    <source>
        <dbReference type="ARBA" id="ARBA00006432"/>
    </source>
</evidence>
<reference evidence="7" key="1">
    <citation type="submission" date="2020-07" db="EMBL/GenBank/DDBJ databases">
        <authorList>
            <person name="Partida-Martinez L."/>
            <person name="Huntemann M."/>
            <person name="Clum A."/>
            <person name="Wang J."/>
            <person name="Palaniappan K."/>
            <person name="Ritter S."/>
            <person name="Chen I.-M."/>
            <person name="Stamatis D."/>
            <person name="Reddy T."/>
            <person name="O'Malley R."/>
            <person name="Daum C."/>
            <person name="Shapiro N."/>
            <person name="Ivanova N."/>
            <person name="Kyrpides N."/>
            <person name="Woyke T."/>
        </authorList>
    </citation>
    <scope>NUCLEOTIDE SEQUENCE [LARGE SCALE GENOMIC DNA]</scope>
    <source>
        <strain evidence="7">AT2.8</strain>
    </source>
</reference>
<dbReference type="Proteomes" id="UP000548423">
    <property type="component" value="Unassembled WGS sequence"/>
</dbReference>
<dbReference type="InterPro" id="IPR020845">
    <property type="entry name" value="AMP-binding_CS"/>
</dbReference>
<dbReference type="InterPro" id="IPR025110">
    <property type="entry name" value="AMP-bd_C"/>
</dbReference>
<protein>
    <submittedName>
        <fullName evidence="6">Long-chain acyl-CoA synthetase</fullName>
        <ecNumber evidence="6">6.2.1.3</ecNumber>
    </submittedName>
</protein>
<dbReference type="Pfam" id="PF00501">
    <property type="entry name" value="AMP-binding"/>
    <property type="match status" value="1"/>
</dbReference>
<sequence>MYGSKPWLTSYPEDIPAELEFRKEPVQQYLVDAAKSFPEKTAIHFMGREMTYKELYDEALSFASYLQQIGISKGDRVAIMLANTPQSVISYFGILMAGGIVVQTNPLYTERELEYQMKDSAAKAIITLDILYPRASKVMPQTDLQHIIVTAIKDYLPFPKNLVYPFVQKKQYGIVVNVKHEGNTHLFKEIVKMKPKKLVEYEFNFEEDVALLQYTGGTTGSPKGVMLTHRNLVANSSMCTAWLYKAKPGEESVLGIVPFFHVYGMTIVMILSVMQAYKMIILPKFDPLTTLKTIQKQRPTLFPGAPTIYIGLLNHPDLKKYDLSSIDSCLSGSAPLPIEVQEEFESITGGKLVEGYGLTESSPVTHANFLWDRERIKGSIGVPWPNTEVRIVSMDDGEDMPVGEIGEIIIKGPQIMKGYWNRPEATEETIKDGWLYTGDLGYMDDKGYFYVVDRKKDMIIAGGYNIYPREIEEVLYEHPDVLEAVAAGIPDPYRGETVKAYVVLKEGSQITSDDLNQYARKYLAAYKAPRLYEFREELPKTAVGKILRRTLVEEEMRKIEEENKKHA</sequence>
<name>A0A852TKN5_9BACI</name>
<dbReference type="AlphaFoldDB" id="A0A852TKN5"/>
<feature type="transmembrane region" description="Helical" evidence="3">
    <location>
        <begin position="88"/>
        <end position="108"/>
    </location>
</feature>
<feature type="domain" description="AMP-binding enzyme C-terminal" evidence="5">
    <location>
        <begin position="470"/>
        <end position="545"/>
    </location>
</feature>
<dbReference type="Gene3D" id="3.40.50.980">
    <property type="match status" value="2"/>
</dbReference>
<keyword evidence="3" id="KW-1133">Transmembrane helix</keyword>
<dbReference type="CDD" id="cd05936">
    <property type="entry name" value="FC-FACS_FadD_like"/>
    <property type="match status" value="1"/>
</dbReference>
<dbReference type="EMBL" id="JACCBX010000010">
    <property type="protein sequence ID" value="NYE07768.1"/>
    <property type="molecule type" value="Genomic_DNA"/>
</dbReference>
<feature type="domain" description="AMP-dependent synthetase/ligase" evidence="4">
    <location>
        <begin position="32"/>
        <end position="420"/>
    </location>
</feature>
<evidence type="ECO:0000313" key="7">
    <source>
        <dbReference type="Proteomes" id="UP000548423"/>
    </source>
</evidence>
<comment type="caution">
    <text evidence="6">The sequence shown here is derived from an EMBL/GenBank/DDBJ whole genome shotgun (WGS) entry which is preliminary data.</text>
</comment>
<dbReference type="PROSITE" id="PS00455">
    <property type="entry name" value="AMP_BINDING"/>
    <property type="match status" value="1"/>
</dbReference>
<organism evidence="6 7">
    <name type="scientific">Neobacillus niacini</name>
    <dbReference type="NCBI Taxonomy" id="86668"/>
    <lineage>
        <taxon>Bacteria</taxon>
        <taxon>Bacillati</taxon>
        <taxon>Bacillota</taxon>
        <taxon>Bacilli</taxon>
        <taxon>Bacillales</taxon>
        <taxon>Bacillaceae</taxon>
        <taxon>Neobacillus</taxon>
    </lineage>
</organism>
<dbReference type="FunFam" id="3.30.300.30:FF:000008">
    <property type="entry name" value="2,3-dihydroxybenzoate-AMP ligase"/>
    <property type="match status" value="1"/>
</dbReference>
<dbReference type="InterPro" id="IPR000873">
    <property type="entry name" value="AMP-dep_synth/lig_dom"/>
</dbReference>
<gene>
    <name evidence="6" type="ORF">F4694_004585</name>
</gene>
<accession>A0A852TKN5</accession>
<keyword evidence="2 6" id="KW-0436">Ligase</keyword>
<evidence type="ECO:0000256" key="3">
    <source>
        <dbReference type="SAM" id="Phobius"/>
    </source>
</evidence>
<dbReference type="EC" id="6.2.1.3" evidence="6"/>
<comment type="similarity">
    <text evidence="1">Belongs to the ATP-dependent AMP-binding enzyme family.</text>
</comment>
<dbReference type="InterPro" id="IPR050237">
    <property type="entry name" value="ATP-dep_AMP-bd_enzyme"/>
</dbReference>
<reference evidence="7" key="2">
    <citation type="submission" date="2020-08" db="EMBL/GenBank/DDBJ databases">
        <title>The Agave Microbiome: Exploring the role of microbial communities in plant adaptations to desert environments.</title>
        <authorList>
            <person name="Partida-Martinez L.P."/>
        </authorList>
    </citation>
    <scope>NUCLEOTIDE SEQUENCE [LARGE SCALE GENOMIC DNA]</scope>
    <source>
        <strain evidence="7">AT2.8</strain>
    </source>
</reference>
<dbReference type="PANTHER" id="PTHR43767:SF9">
    <property type="entry name" value="LONG-CHAIN-FATTY-ACID--COA LIGASE"/>
    <property type="match status" value="1"/>
</dbReference>
<evidence type="ECO:0000259" key="4">
    <source>
        <dbReference type="Pfam" id="PF00501"/>
    </source>
</evidence>
<feature type="transmembrane region" description="Helical" evidence="3">
    <location>
        <begin position="253"/>
        <end position="277"/>
    </location>
</feature>
<keyword evidence="3" id="KW-0812">Transmembrane</keyword>
<dbReference type="PANTHER" id="PTHR43767">
    <property type="entry name" value="LONG-CHAIN-FATTY-ACID--COA LIGASE"/>
    <property type="match status" value="1"/>
</dbReference>
<dbReference type="NCBIfam" id="NF004837">
    <property type="entry name" value="PRK06187.1"/>
    <property type="match status" value="1"/>
</dbReference>
<keyword evidence="3" id="KW-0472">Membrane</keyword>
<evidence type="ECO:0000256" key="2">
    <source>
        <dbReference type="ARBA" id="ARBA00022598"/>
    </source>
</evidence>
<dbReference type="SUPFAM" id="SSF56801">
    <property type="entry name" value="Acetyl-CoA synthetase-like"/>
    <property type="match status" value="1"/>
</dbReference>
<proteinExistence type="inferred from homology"/>
<evidence type="ECO:0000259" key="5">
    <source>
        <dbReference type="Pfam" id="PF13193"/>
    </source>
</evidence>
<evidence type="ECO:0000313" key="6">
    <source>
        <dbReference type="EMBL" id="NYE07768.1"/>
    </source>
</evidence>